<proteinExistence type="predicted"/>
<organism evidence="1 2">
    <name type="scientific">Limosilactobacillus reuteri</name>
    <name type="common">Lactobacillus reuteri</name>
    <dbReference type="NCBI Taxonomy" id="1598"/>
    <lineage>
        <taxon>Bacteria</taxon>
        <taxon>Bacillati</taxon>
        <taxon>Bacillota</taxon>
        <taxon>Bacilli</taxon>
        <taxon>Lactobacillales</taxon>
        <taxon>Lactobacillaceae</taxon>
        <taxon>Limosilactobacillus</taxon>
    </lineage>
</organism>
<evidence type="ECO:0008006" key="3">
    <source>
        <dbReference type="Google" id="ProtNLM"/>
    </source>
</evidence>
<evidence type="ECO:0000313" key="1">
    <source>
        <dbReference type="EMBL" id="MCC4476995.1"/>
    </source>
</evidence>
<dbReference type="RefSeq" id="WP_229407007.1">
    <property type="nucleotide sequence ID" value="NZ_JAJGWA010000075.1"/>
</dbReference>
<dbReference type="EMBL" id="JAJGWB010000079">
    <property type="protein sequence ID" value="MCC4476995.1"/>
    <property type="molecule type" value="Genomic_DNA"/>
</dbReference>
<reference evidence="1" key="1">
    <citation type="submission" date="2021-10" db="EMBL/GenBank/DDBJ databases">
        <title>Evolutionary history and lifestyle of the vertebrate symbiont Limosilactobacillus reuteri.</title>
        <authorList>
            <person name="Zheng J."/>
            <person name="Li F."/>
            <person name="Gaenzle M."/>
            <person name="Walter J."/>
        </authorList>
    </citation>
    <scope>NUCLEOTIDE SEQUENCE</scope>
    <source>
        <strain evidence="1">GQ_1_3_1</strain>
    </source>
</reference>
<accession>A0AAW4X3M1</accession>
<gene>
    <name evidence="1" type="ORF">LMB76_01915</name>
</gene>
<dbReference type="AlphaFoldDB" id="A0AAW4X3M1"/>
<evidence type="ECO:0000313" key="2">
    <source>
        <dbReference type="Proteomes" id="UP001198026"/>
    </source>
</evidence>
<sequence>MNMNKELKVMIYSALSLLVILLVAINIINLNSSKYINEATISSQRVALNRLKHPNLTRSSEVGKYPQLKKQKKIKLLATKGTHRLYVISDHKVIYIVNAEVNIAPTVTTINAARGEYTFHVNGNNQGISNNWLNFRKLGYIESPYSINNHRVRGNWIKNKYSLPCTIEVSRPDAKWLRQVPKGTAIIVR</sequence>
<name>A0AAW4X3M1_LIMRT</name>
<protein>
    <recommendedName>
        <fullName evidence="3">YkuD domain-containing protein</fullName>
    </recommendedName>
</protein>
<dbReference type="Proteomes" id="UP001198026">
    <property type="component" value="Unassembled WGS sequence"/>
</dbReference>
<comment type="caution">
    <text evidence="1">The sequence shown here is derived from an EMBL/GenBank/DDBJ whole genome shotgun (WGS) entry which is preliminary data.</text>
</comment>